<feature type="domain" description="Peptidase C1A papain C-terminal" evidence="1">
    <location>
        <begin position="97"/>
        <end position="278"/>
    </location>
</feature>
<dbReference type="CDD" id="cd02619">
    <property type="entry name" value="Peptidase_C1"/>
    <property type="match status" value="1"/>
</dbReference>
<proteinExistence type="predicted"/>
<name>A0A3L6RY62_PANMI</name>
<dbReference type="InterPro" id="IPR008978">
    <property type="entry name" value="HSP20-like_chaperone"/>
</dbReference>
<sequence>MRGLLSETSLGSLYTIALGGVWAFTDQNPINFSRVGEVWLFDQVILENCKYSLFPKEIMIYLAKAEEARTWTNLSRSSIAIQKDYEFSWHNRRMNMQDIVPPVKNQGQKGTCIFHALTSTVEMESKREAANRQPPESFNLKLVANDFAAEFDKEGRLLGLKEALKFFKEKGVLTRGKGLRGCKYKIKDYKRKQNLRFSQIQKLIKEGRPMVGGFNVDRTFEDLPPGEIYDYDPRKKLPDVPGHAVVFIGYGWRDGRAYLVFLNSYGPNWCSSGFGRVYLDHVQGLRIIDV</sequence>
<dbReference type="GO" id="GO:0008234">
    <property type="term" value="F:cysteine-type peptidase activity"/>
    <property type="evidence" value="ECO:0007669"/>
    <property type="project" value="InterPro"/>
</dbReference>
<dbReference type="CDD" id="cd06463">
    <property type="entry name" value="p23_like"/>
    <property type="match status" value="1"/>
</dbReference>
<dbReference type="EMBL" id="PQIB02000006">
    <property type="protein sequence ID" value="RLN11937.1"/>
    <property type="molecule type" value="Genomic_DNA"/>
</dbReference>
<keyword evidence="3" id="KW-1185">Reference proteome</keyword>
<evidence type="ECO:0000259" key="1">
    <source>
        <dbReference type="Pfam" id="PF00112"/>
    </source>
</evidence>
<dbReference type="InterPro" id="IPR000668">
    <property type="entry name" value="Peptidase_C1A_C"/>
</dbReference>
<dbReference type="SUPFAM" id="SSF49764">
    <property type="entry name" value="HSP20-like chaperones"/>
    <property type="match status" value="1"/>
</dbReference>
<evidence type="ECO:0000313" key="2">
    <source>
        <dbReference type="EMBL" id="RLN11937.1"/>
    </source>
</evidence>
<comment type="caution">
    <text evidence="2">The sequence shown here is derived from an EMBL/GenBank/DDBJ whole genome shotgun (WGS) entry which is preliminary data.</text>
</comment>
<dbReference type="OrthoDB" id="617964at2759"/>
<dbReference type="InterPro" id="IPR038765">
    <property type="entry name" value="Papain-like_cys_pep_sf"/>
</dbReference>
<gene>
    <name evidence="2" type="ORF">C2845_PM09G01940</name>
</gene>
<dbReference type="Proteomes" id="UP000275267">
    <property type="component" value="Unassembled WGS sequence"/>
</dbReference>
<evidence type="ECO:0000313" key="3">
    <source>
        <dbReference type="Proteomes" id="UP000275267"/>
    </source>
</evidence>
<dbReference type="Pfam" id="PF00112">
    <property type="entry name" value="Peptidase_C1"/>
    <property type="match status" value="1"/>
</dbReference>
<reference evidence="3" key="1">
    <citation type="journal article" date="2019" name="Nat. Commun.">
        <title>The genome of broomcorn millet.</title>
        <authorList>
            <person name="Zou C."/>
            <person name="Miki D."/>
            <person name="Li D."/>
            <person name="Tang Q."/>
            <person name="Xiao L."/>
            <person name="Rajput S."/>
            <person name="Deng P."/>
            <person name="Jia W."/>
            <person name="Huang R."/>
            <person name="Zhang M."/>
            <person name="Sun Y."/>
            <person name="Hu J."/>
            <person name="Fu X."/>
            <person name="Schnable P.S."/>
            <person name="Li F."/>
            <person name="Zhang H."/>
            <person name="Feng B."/>
            <person name="Zhu X."/>
            <person name="Liu R."/>
            <person name="Schnable J.C."/>
            <person name="Zhu J.-K."/>
            <person name="Zhang H."/>
        </authorList>
    </citation>
    <scope>NUCLEOTIDE SEQUENCE [LARGE SCALE GENOMIC DNA]</scope>
</reference>
<dbReference type="STRING" id="4540.A0A3L6RY62"/>
<protein>
    <recommendedName>
        <fullName evidence="1">Peptidase C1A papain C-terminal domain-containing protein</fullName>
    </recommendedName>
</protein>
<dbReference type="GO" id="GO:0006508">
    <property type="term" value="P:proteolysis"/>
    <property type="evidence" value="ECO:0007669"/>
    <property type="project" value="InterPro"/>
</dbReference>
<dbReference type="AlphaFoldDB" id="A0A3L6RY62"/>
<accession>A0A3L6RY62</accession>
<organism evidence="2 3">
    <name type="scientific">Panicum miliaceum</name>
    <name type="common">Proso millet</name>
    <name type="synonym">Broomcorn millet</name>
    <dbReference type="NCBI Taxonomy" id="4540"/>
    <lineage>
        <taxon>Eukaryota</taxon>
        <taxon>Viridiplantae</taxon>
        <taxon>Streptophyta</taxon>
        <taxon>Embryophyta</taxon>
        <taxon>Tracheophyta</taxon>
        <taxon>Spermatophyta</taxon>
        <taxon>Magnoliopsida</taxon>
        <taxon>Liliopsida</taxon>
        <taxon>Poales</taxon>
        <taxon>Poaceae</taxon>
        <taxon>PACMAD clade</taxon>
        <taxon>Panicoideae</taxon>
        <taxon>Panicodae</taxon>
        <taxon>Paniceae</taxon>
        <taxon>Panicinae</taxon>
        <taxon>Panicum</taxon>
        <taxon>Panicum sect. Panicum</taxon>
    </lineage>
</organism>
<dbReference type="Gene3D" id="3.90.70.10">
    <property type="entry name" value="Cysteine proteinases"/>
    <property type="match status" value="1"/>
</dbReference>
<dbReference type="SUPFAM" id="SSF54001">
    <property type="entry name" value="Cysteine proteinases"/>
    <property type="match status" value="1"/>
</dbReference>